<feature type="region of interest" description="Disordered" evidence="1">
    <location>
        <begin position="39"/>
        <end position="59"/>
    </location>
</feature>
<organism evidence="2 3">
    <name type="scientific">Thalassiosira oceanica</name>
    <name type="common">Marine diatom</name>
    <dbReference type="NCBI Taxonomy" id="159749"/>
    <lineage>
        <taxon>Eukaryota</taxon>
        <taxon>Sar</taxon>
        <taxon>Stramenopiles</taxon>
        <taxon>Ochrophyta</taxon>
        <taxon>Bacillariophyta</taxon>
        <taxon>Coscinodiscophyceae</taxon>
        <taxon>Thalassiosirophycidae</taxon>
        <taxon>Thalassiosirales</taxon>
        <taxon>Thalassiosiraceae</taxon>
        <taxon>Thalassiosira</taxon>
    </lineage>
</organism>
<evidence type="ECO:0000313" key="2">
    <source>
        <dbReference type="EMBL" id="EJK69677.1"/>
    </source>
</evidence>
<accession>K0TGV5</accession>
<feature type="region of interest" description="Disordered" evidence="1">
    <location>
        <begin position="207"/>
        <end position="234"/>
    </location>
</feature>
<evidence type="ECO:0000313" key="3">
    <source>
        <dbReference type="Proteomes" id="UP000266841"/>
    </source>
</evidence>
<dbReference type="EMBL" id="AGNL01009738">
    <property type="protein sequence ID" value="EJK69677.1"/>
    <property type="molecule type" value="Genomic_DNA"/>
</dbReference>
<dbReference type="Proteomes" id="UP000266841">
    <property type="component" value="Unassembled WGS sequence"/>
</dbReference>
<reference evidence="2 3" key="1">
    <citation type="journal article" date="2012" name="Genome Biol.">
        <title>Genome and low-iron response of an oceanic diatom adapted to chronic iron limitation.</title>
        <authorList>
            <person name="Lommer M."/>
            <person name="Specht M."/>
            <person name="Roy A.S."/>
            <person name="Kraemer L."/>
            <person name="Andreson R."/>
            <person name="Gutowska M.A."/>
            <person name="Wolf J."/>
            <person name="Bergner S.V."/>
            <person name="Schilhabel M.B."/>
            <person name="Klostermeier U.C."/>
            <person name="Beiko R.G."/>
            <person name="Rosenstiel P."/>
            <person name="Hippler M."/>
            <person name="Laroche J."/>
        </authorList>
    </citation>
    <scope>NUCLEOTIDE SEQUENCE [LARGE SCALE GENOMIC DNA]</scope>
    <source>
        <strain evidence="2 3">CCMP1005</strain>
    </source>
</reference>
<gene>
    <name evidence="2" type="ORF">THAOC_09040</name>
</gene>
<comment type="caution">
    <text evidence="2">The sequence shown here is derived from an EMBL/GenBank/DDBJ whole genome shotgun (WGS) entry which is preliminary data.</text>
</comment>
<protein>
    <submittedName>
        <fullName evidence="2">Uncharacterized protein</fullName>
    </submittedName>
</protein>
<sequence length="247" mass="26660">MVRCDVATSELGDHGAEDVVPILLLYELKGAEIKKTGEKTATLRGGSNQKSNGGERRSDYQKALEDELKKTIAVCVMAALAGVGAVGVSIQLDLFAGSRDVSSIDESNEREPTTLAAQLLRCMQKAERCGSLRESQARHARTNSSARISGVNRASRAATLEFRPGQARAPSLLAINDESCRQRSLSGANQRCEVGRVSLVEVADGPVPDDCSQKKGRKATDSRPTSWMTARRTGRFQDLKDGTYGFE</sequence>
<keyword evidence="3" id="KW-1185">Reference proteome</keyword>
<evidence type="ECO:0000256" key="1">
    <source>
        <dbReference type="SAM" id="MobiDB-lite"/>
    </source>
</evidence>
<dbReference type="AlphaFoldDB" id="K0TGV5"/>
<name>K0TGV5_THAOC</name>
<proteinExistence type="predicted"/>